<name>A0ABQ4LU96_9BACL</name>
<reference evidence="1 2" key="1">
    <citation type="submission" date="2021-03" db="EMBL/GenBank/DDBJ databases">
        <title>Antimicrobial resistance genes in bacteria isolated from Japanese honey, and their potential for conferring macrolide and lincosamide resistance in the American foulbrood pathogen Paenibacillus larvae.</title>
        <authorList>
            <person name="Okamoto M."/>
            <person name="Kumagai M."/>
            <person name="Kanamori H."/>
            <person name="Takamatsu D."/>
        </authorList>
    </citation>
    <scope>NUCLEOTIDE SEQUENCE [LARGE SCALE GENOMIC DNA]</scope>
    <source>
        <strain evidence="1 2">J21TS3</strain>
    </source>
</reference>
<evidence type="ECO:0000313" key="2">
    <source>
        <dbReference type="Proteomes" id="UP000680638"/>
    </source>
</evidence>
<dbReference type="EMBL" id="BORW01000003">
    <property type="protein sequence ID" value="GIO66331.1"/>
    <property type="molecule type" value="Genomic_DNA"/>
</dbReference>
<comment type="caution">
    <text evidence="1">The sequence shown here is derived from an EMBL/GenBank/DDBJ whole genome shotgun (WGS) entry which is preliminary data.</text>
</comment>
<proteinExistence type="predicted"/>
<protein>
    <submittedName>
        <fullName evidence="1">Uncharacterized protein</fullName>
    </submittedName>
</protein>
<accession>A0ABQ4LU96</accession>
<organism evidence="1 2">
    <name type="scientific">Paenibacillus cookii</name>
    <dbReference type="NCBI Taxonomy" id="157839"/>
    <lineage>
        <taxon>Bacteria</taxon>
        <taxon>Bacillati</taxon>
        <taxon>Bacillota</taxon>
        <taxon>Bacilli</taxon>
        <taxon>Bacillales</taxon>
        <taxon>Paenibacillaceae</taxon>
        <taxon>Paenibacillus</taxon>
    </lineage>
</organism>
<keyword evidence="2" id="KW-1185">Reference proteome</keyword>
<gene>
    <name evidence="1" type="ORF">J21TS3_11520</name>
</gene>
<dbReference type="Proteomes" id="UP000680638">
    <property type="component" value="Unassembled WGS sequence"/>
</dbReference>
<sequence length="57" mass="5600">MVTGSSVVSLGVSAGLGVASALSFAVSVGGGALPVELDEEQADNAVEKRRKKAASII</sequence>
<evidence type="ECO:0000313" key="1">
    <source>
        <dbReference type="EMBL" id="GIO66331.1"/>
    </source>
</evidence>